<dbReference type="EnsemblMetazoa" id="Aqu2.1.14598_001">
    <property type="protein sequence ID" value="Aqu2.1.14598_001"/>
    <property type="gene ID" value="Aqu2.1.14598"/>
</dbReference>
<reference evidence="4" key="1">
    <citation type="journal article" date="2010" name="Nature">
        <title>The Amphimedon queenslandica genome and the evolution of animal complexity.</title>
        <authorList>
            <person name="Srivastava M."/>
            <person name="Simakov O."/>
            <person name="Chapman J."/>
            <person name="Fahey B."/>
            <person name="Gauthier M.E."/>
            <person name="Mitros T."/>
            <person name="Richards G.S."/>
            <person name="Conaco C."/>
            <person name="Dacre M."/>
            <person name="Hellsten U."/>
            <person name="Larroux C."/>
            <person name="Putnam N.H."/>
            <person name="Stanke M."/>
            <person name="Adamska M."/>
            <person name="Darling A."/>
            <person name="Degnan S.M."/>
            <person name="Oakley T.H."/>
            <person name="Plachetzki D.C."/>
            <person name="Zhai Y."/>
            <person name="Adamski M."/>
            <person name="Calcino A."/>
            <person name="Cummins S.F."/>
            <person name="Goodstein D.M."/>
            <person name="Harris C."/>
            <person name="Jackson D.J."/>
            <person name="Leys S.P."/>
            <person name="Shu S."/>
            <person name="Woodcroft B.J."/>
            <person name="Vervoort M."/>
            <person name="Kosik K.S."/>
            <person name="Manning G."/>
            <person name="Degnan B.M."/>
            <person name="Rokhsar D.S."/>
        </authorList>
    </citation>
    <scope>NUCLEOTIDE SEQUENCE [LARGE SCALE GENOMIC DNA]</scope>
</reference>
<feature type="region of interest" description="Disordered" evidence="1">
    <location>
        <begin position="338"/>
        <end position="357"/>
    </location>
</feature>
<dbReference type="SUPFAM" id="SSF47986">
    <property type="entry name" value="DEATH domain"/>
    <property type="match status" value="1"/>
</dbReference>
<accession>A0A1X7TIQ6</accession>
<protein>
    <recommendedName>
        <fullName evidence="2">Death domain-containing protein</fullName>
    </recommendedName>
</protein>
<feature type="compositionally biased region" description="Polar residues" evidence="1">
    <location>
        <begin position="441"/>
        <end position="453"/>
    </location>
</feature>
<dbReference type="InterPro" id="IPR000488">
    <property type="entry name" value="Death_dom"/>
</dbReference>
<dbReference type="InterPro" id="IPR011029">
    <property type="entry name" value="DEATH-like_dom_sf"/>
</dbReference>
<evidence type="ECO:0000313" key="3">
    <source>
        <dbReference type="EnsemblMetazoa" id="Aqu2.1.14598_001"/>
    </source>
</evidence>
<dbReference type="Proteomes" id="UP000007879">
    <property type="component" value="Unassembled WGS sequence"/>
</dbReference>
<evidence type="ECO:0000256" key="1">
    <source>
        <dbReference type="SAM" id="MobiDB-lite"/>
    </source>
</evidence>
<name>A0A1X7TIQ6_AMPQE</name>
<evidence type="ECO:0000259" key="2">
    <source>
        <dbReference type="PROSITE" id="PS50017"/>
    </source>
</evidence>
<dbReference type="CDD" id="cd01670">
    <property type="entry name" value="Death"/>
    <property type="match status" value="1"/>
</dbReference>
<dbReference type="PROSITE" id="PS50017">
    <property type="entry name" value="DEATH_DOMAIN"/>
    <property type="match status" value="1"/>
</dbReference>
<feature type="domain" description="Death" evidence="2">
    <location>
        <begin position="29"/>
        <end position="103"/>
    </location>
</feature>
<dbReference type="AlphaFoldDB" id="A0A1X7TIQ6"/>
<dbReference type="GO" id="GO:0007165">
    <property type="term" value="P:signal transduction"/>
    <property type="evidence" value="ECO:0007669"/>
    <property type="project" value="InterPro"/>
</dbReference>
<proteinExistence type="predicted"/>
<dbReference type="EnsemblMetazoa" id="XM_020003815.1">
    <property type="protein sequence ID" value="XP_019859374.1"/>
    <property type="gene ID" value="LOC109587585"/>
</dbReference>
<keyword evidence="4" id="KW-1185">Reference proteome</keyword>
<gene>
    <name evidence="3" type="primary">109587585</name>
</gene>
<dbReference type="Pfam" id="PF00531">
    <property type="entry name" value="Death"/>
    <property type="match status" value="1"/>
</dbReference>
<feature type="region of interest" description="Disordered" evidence="1">
    <location>
        <begin position="428"/>
        <end position="453"/>
    </location>
</feature>
<sequence>MATDGDNSSLGIGDLHDVKTELKEFTTSDWRKFGSVAGLKYNTLNNIQENKTKVEDRFEECLACWLRRKDDVDSKGKPSWRRLVEILEELGERALADKISNRKGLTSPTTPGQGIFLPYKLKKEYKEMDDKLGDILVHFAKEVFRMKILNELKPKMLCRWRLSKKEIDDLKDECDLTILLRSHCFLWEFDALKKLTEDAKMTDITKNLTELEEKRNKMYKDIPAKDFAKTAIEYCGTTGSREVTFEVTWGIDETTLKDFKKFLQDAFSSQDIYMYIQLKTVHNSRLTFVCVIPHWLVDEMKDYVMKNGDLFESKGVVEITVDGTIVFSVKHSLEPHQLSLENEEKKKESLQQNEEEAEEKYMDQHYTQEDSRSRTFKSTAPPAAPYTGLVYHEKKEDQHLIISTAARHKDIKTEELQMLEKELQENISSTLSVQEHENISSKDQMTEVSETTKPSTGIKEAMIYSGLIYYEKNLVTFIAAKDLFLLQKYVQTEYPQAEIGQHVPFSFDPSSDYIELILDAPQDESFQGWTIEPDTIPCRLYRSDIDAFGGEDHCHPPSCHISIPDAVPTLKYSIRLVGMADPVKLKIHQSLGTVSIDPTTSSSSSNIVHDSTSVDLSSTGGASLSASVDIERVKKVINDVLETHYARYLNSLSSVNALADQLFKAKLIRNEVKDHPSMKAFITEFKANLNAKMTLSQVQEHCQKFLDSFSVIGGNDAHAAIALAKEWNELVGFDFSVQYF</sequence>
<organism evidence="3">
    <name type="scientific">Amphimedon queenslandica</name>
    <name type="common">Sponge</name>
    <dbReference type="NCBI Taxonomy" id="400682"/>
    <lineage>
        <taxon>Eukaryota</taxon>
        <taxon>Metazoa</taxon>
        <taxon>Porifera</taxon>
        <taxon>Demospongiae</taxon>
        <taxon>Heteroscleromorpha</taxon>
        <taxon>Haplosclerida</taxon>
        <taxon>Niphatidae</taxon>
        <taxon>Amphimedon</taxon>
    </lineage>
</organism>
<dbReference type="InParanoid" id="A0A1X7TIQ6"/>
<reference evidence="3" key="2">
    <citation type="submission" date="2017-05" db="UniProtKB">
        <authorList>
            <consortium name="EnsemblMetazoa"/>
        </authorList>
    </citation>
    <scope>IDENTIFICATION</scope>
</reference>
<evidence type="ECO:0000313" key="4">
    <source>
        <dbReference type="Proteomes" id="UP000007879"/>
    </source>
</evidence>
<dbReference type="KEGG" id="aqu:109587585"/>
<dbReference type="Gene3D" id="1.10.533.10">
    <property type="entry name" value="Death Domain, Fas"/>
    <property type="match status" value="1"/>
</dbReference>